<keyword evidence="4" id="KW-1185">Reference proteome</keyword>
<evidence type="ECO:0000313" key="3">
    <source>
        <dbReference type="EMBL" id="MBL6445888.1"/>
    </source>
</evidence>
<protein>
    <submittedName>
        <fullName evidence="3">Uncharacterized protein</fullName>
    </submittedName>
</protein>
<name>A0A937FVR4_9BACT</name>
<reference evidence="3" key="1">
    <citation type="submission" date="2021-01" db="EMBL/GenBank/DDBJ databases">
        <title>Fulvivirga kasyanovii gen. nov., sp nov., a novel member of the phylum Bacteroidetes isolated from seawater in a mussel farm.</title>
        <authorList>
            <person name="Zhao L.-H."/>
            <person name="Wang Z.-J."/>
        </authorList>
    </citation>
    <scope>NUCLEOTIDE SEQUENCE</scope>
    <source>
        <strain evidence="3">29W222</strain>
    </source>
</reference>
<evidence type="ECO:0000256" key="1">
    <source>
        <dbReference type="SAM" id="MobiDB-lite"/>
    </source>
</evidence>
<feature type="signal peptide" evidence="2">
    <location>
        <begin position="1"/>
        <end position="20"/>
    </location>
</feature>
<dbReference type="Proteomes" id="UP000614216">
    <property type="component" value="Unassembled WGS sequence"/>
</dbReference>
<proteinExistence type="predicted"/>
<gene>
    <name evidence="3" type="ORF">JMN32_06190</name>
</gene>
<evidence type="ECO:0000256" key="2">
    <source>
        <dbReference type="SAM" id="SignalP"/>
    </source>
</evidence>
<feature type="region of interest" description="Disordered" evidence="1">
    <location>
        <begin position="30"/>
        <end position="51"/>
    </location>
</feature>
<keyword evidence="2" id="KW-0732">Signal</keyword>
<evidence type="ECO:0000313" key="4">
    <source>
        <dbReference type="Proteomes" id="UP000614216"/>
    </source>
</evidence>
<comment type="caution">
    <text evidence="3">The sequence shown here is derived from an EMBL/GenBank/DDBJ whole genome shotgun (WGS) entry which is preliminary data.</text>
</comment>
<accession>A0A937FVR4</accession>
<feature type="chain" id="PRO_5037989830" evidence="2">
    <location>
        <begin position="21"/>
        <end position="51"/>
    </location>
</feature>
<sequence>MKIRKVTVIALMALFGLAFTACQEEEIIPSTNNVLNTEGNNDGHDLGPEDD</sequence>
<feature type="compositionally biased region" description="Polar residues" evidence="1">
    <location>
        <begin position="30"/>
        <end position="40"/>
    </location>
</feature>
<dbReference type="PROSITE" id="PS51257">
    <property type="entry name" value="PROKAR_LIPOPROTEIN"/>
    <property type="match status" value="1"/>
</dbReference>
<feature type="compositionally biased region" description="Basic and acidic residues" evidence="1">
    <location>
        <begin position="41"/>
        <end position="51"/>
    </location>
</feature>
<dbReference type="AlphaFoldDB" id="A0A937FVR4"/>
<organism evidence="3 4">
    <name type="scientific">Fulvivirga marina</name>
    <dbReference type="NCBI Taxonomy" id="2494733"/>
    <lineage>
        <taxon>Bacteria</taxon>
        <taxon>Pseudomonadati</taxon>
        <taxon>Bacteroidota</taxon>
        <taxon>Cytophagia</taxon>
        <taxon>Cytophagales</taxon>
        <taxon>Fulvivirgaceae</taxon>
        <taxon>Fulvivirga</taxon>
    </lineage>
</organism>
<dbReference type="EMBL" id="JAEUGD010000019">
    <property type="protein sequence ID" value="MBL6445888.1"/>
    <property type="molecule type" value="Genomic_DNA"/>
</dbReference>
<dbReference type="RefSeq" id="WP_202855434.1">
    <property type="nucleotide sequence ID" value="NZ_JAEUGD010000019.1"/>
</dbReference>